<evidence type="ECO:0000256" key="4">
    <source>
        <dbReference type="ARBA" id="ARBA00023136"/>
    </source>
</evidence>
<feature type="transmembrane region" description="Helical" evidence="7">
    <location>
        <begin position="857"/>
        <end position="882"/>
    </location>
</feature>
<evidence type="ECO:0000256" key="5">
    <source>
        <dbReference type="ARBA" id="ARBA00023157"/>
    </source>
</evidence>
<evidence type="ECO:0000259" key="9">
    <source>
        <dbReference type="PROSITE" id="PS50261"/>
    </source>
</evidence>
<sequence>MFEHLLQSNASLQLSLDSYRGQLSVHAPSHKLLNEEFHLIPHEKRSRRPLRALTVFTDASGASHKSVMTWRNPQTQRWEADVEFVEGSPQVAELAAVVRAFEKFSEPINLVTDSAYLVGVVSRAEQAVLKEIDNEHLLRLLSKLIYLISHLEYPFYVMHVRSHTDLPSEIAEGNHQADSLAAPVENACLPDTFQRAKLNHQQYHHNVPGLIRQFPLTRSQARAIVATCPTCQVQAMPSMEKTYLTLNPVMNPVKIVILLLMNSLAAAWIIPQPCQNVWVTLAQTLQKENICLSTASTDNPMSTCLVGIPLQAGVFPAGLDTHRSNKIPEPNTFQPYKGHQQRAVMIVNPLEEWLPSLAKPLPGSLKHNGQRPTSLDMLHTLSWDAGPVWAADESVQFNIIFTGEGFIVTNFKVSYVCKATVKATSLEIQDLNLKIKELLNDTYEEGPFSLFVKPEDVAVKSIALVDCPEIFSLMRYKGKYSWPVRSRASKTEVSCRKNPLQSAQRSCEITIELEQVFWKKPNMTKCKLPEKLPNNILDLQDIKLTEENAQDVAQHILYLLPDATLHVKEVEIIASKISDIVEFAVVSVTLAETVLSILDYILLQEIEDKNFKKITNSILKMTEEVGYKVTYTERNMSVITTSLALLVLRPNPSLFGGLAFGITSYNRGVDLKISVQENPFKKALASVFLPKSLKSFLGIKYSDPDKHSKIQFKFFGTTSLFLDDSLTMERLNTYVVSASIENASIQNLNEPVTVTLHHIDQNRVGRIHFIRDGDLTRTEIDVTHDHVLTLISYAGCGASSLFLGITLMTYLTLENVRRDNPSKILLNLCAALLMLNIVFLTNSWLTSFNQPGLCITVAMLLHYFLLAAFTWMCLESVHFYLALVKVFNVYVPKYILKFCIAGWGIPATVITLVLIINKDFYGNGSLSESHPYSNLLEWVRCNCWIYTKVSKSQIIIPGFVESTF</sequence>
<name>A0A3M0JA78_HIRRU</name>
<dbReference type="Gene3D" id="1.20.1070.10">
    <property type="entry name" value="Rhodopsin 7-helix transmembrane proteins"/>
    <property type="match status" value="1"/>
</dbReference>
<dbReference type="PROSITE" id="PS50876">
    <property type="entry name" value="ZF_INTEGRASE"/>
    <property type="match status" value="1"/>
</dbReference>
<keyword evidence="6" id="KW-0479">Metal-binding</keyword>
<dbReference type="GO" id="GO:0008270">
    <property type="term" value="F:zinc ion binding"/>
    <property type="evidence" value="ECO:0007669"/>
    <property type="project" value="UniProtKB-KW"/>
</dbReference>
<dbReference type="GO" id="GO:0007166">
    <property type="term" value="P:cell surface receptor signaling pathway"/>
    <property type="evidence" value="ECO:0007669"/>
    <property type="project" value="InterPro"/>
</dbReference>
<evidence type="ECO:0000256" key="6">
    <source>
        <dbReference type="PROSITE-ProRule" id="PRU00450"/>
    </source>
</evidence>
<dbReference type="InterPro" id="IPR057244">
    <property type="entry name" value="GAIN_B"/>
</dbReference>
<dbReference type="Gene3D" id="3.30.420.10">
    <property type="entry name" value="Ribonuclease H-like superfamily/Ribonuclease H"/>
    <property type="match status" value="1"/>
</dbReference>
<feature type="transmembrane region" description="Helical" evidence="7">
    <location>
        <begin position="790"/>
        <end position="813"/>
    </location>
</feature>
<organism evidence="12 13">
    <name type="scientific">Hirundo rustica rustica</name>
    <dbReference type="NCBI Taxonomy" id="333673"/>
    <lineage>
        <taxon>Eukaryota</taxon>
        <taxon>Metazoa</taxon>
        <taxon>Chordata</taxon>
        <taxon>Craniata</taxon>
        <taxon>Vertebrata</taxon>
        <taxon>Euteleostomi</taxon>
        <taxon>Archelosauria</taxon>
        <taxon>Archosauria</taxon>
        <taxon>Dinosauria</taxon>
        <taxon>Saurischia</taxon>
        <taxon>Theropoda</taxon>
        <taxon>Coelurosauria</taxon>
        <taxon>Aves</taxon>
        <taxon>Neognathae</taxon>
        <taxon>Neoaves</taxon>
        <taxon>Telluraves</taxon>
        <taxon>Australaves</taxon>
        <taxon>Passeriformes</taxon>
        <taxon>Sylvioidea</taxon>
        <taxon>Hirundinidae</taxon>
        <taxon>Hirundo</taxon>
    </lineage>
</organism>
<keyword evidence="3 7" id="KW-1133">Transmembrane helix</keyword>
<dbReference type="Proteomes" id="UP000269221">
    <property type="component" value="Unassembled WGS sequence"/>
</dbReference>
<feature type="domain" description="RNase H type-1" evidence="11">
    <location>
        <begin position="49"/>
        <end position="186"/>
    </location>
</feature>
<evidence type="ECO:0000313" key="13">
    <source>
        <dbReference type="Proteomes" id="UP000269221"/>
    </source>
</evidence>
<dbReference type="STRING" id="333673.A0A3M0JA78"/>
<feature type="domain" description="GAIN-B" evidence="8">
    <location>
        <begin position="661"/>
        <end position="814"/>
    </location>
</feature>
<dbReference type="PROSITE" id="PS50221">
    <property type="entry name" value="GAIN_B"/>
    <property type="match status" value="1"/>
</dbReference>
<dbReference type="InterPro" id="IPR046338">
    <property type="entry name" value="GAIN_dom_sf"/>
</dbReference>
<dbReference type="Pfam" id="PF00075">
    <property type="entry name" value="RNase_H"/>
    <property type="match status" value="1"/>
</dbReference>
<feature type="domain" description="G-protein coupled receptors family 2 profile 2" evidence="9">
    <location>
        <begin position="788"/>
        <end position="964"/>
    </location>
</feature>
<dbReference type="GO" id="GO:0007189">
    <property type="term" value="P:adenylate cyclase-activating G protein-coupled receptor signaling pathway"/>
    <property type="evidence" value="ECO:0007669"/>
    <property type="project" value="TreeGrafter"/>
</dbReference>
<keyword evidence="4 7" id="KW-0472">Membrane</keyword>
<reference evidence="12 13" key="1">
    <citation type="submission" date="2018-07" db="EMBL/GenBank/DDBJ databases">
        <title>A high quality draft genome assembly of the barn swallow (H. rustica rustica).</title>
        <authorList>
            <person name="Formenti G."/>
            <person name="Chiara M."/>
            <person name="Poveda L."/>
            <person name="Francoijs K.-J."/>
            <person name="Bonisoli-Alquati A."/>
            <person name="Canova L."/>
            <person name="Gianfranceschi L."/>
            <person name="Horner D.S."/>
            <person name="Saino N."/>
        </authorList>
    </citation>
    <scope>NUCLEOTIDE SEQUENCE [LARGE SCALE GENOMIC DNA]</scope>
    <source>
        <strain evidence="12">Chelidonia</strain>
        <tissue evidence="12">Blood</tissue>
    </source>
</reference>
<evidence type="ECO:0000259" key="11">
    <source>
        <dbReference type="PROSITE" id="PS50879"/>
    </source>
</evidence>
<gene>
    <name evidence="12" type="ORF">DUI87_25702</name>
</gene>
<comment type="caution">
    <text evidence="12">The sequence shown here is derived from an EMBL/GenBank/DDBJ whole genome shotgun (WGS) entry which is preliminary data.</text>
</comment>
<keyword evidence="5" id="KW-1015">Disulfide bond</keyword>
<dbReference type="SUPFAM" id="SSF53098">
    <property type="entry name" value="Ribonuclease H-like"/>
    <property type="match status" value="1"/>
</dbReference>
<dbReference type="PANTHER" id="PTHR12011">
    <property type="entry name" value="ADHESION G-PROTEIN COUPLED RECEPTOR"/>
    <property type="match status" value="1"/>
</dbReference>
<dbReference type="InterPro" id="IPR000832">
    <property type="entry name" value="GPCR_2_secretin-like"/>
</dbReference>
<dbReference type="Pfam" id="PF00002">
    <property type="entry name" value="7tm_2"/>
    <property type="match status" value="1"/>
</dbReference>
<dbReference type="PROSITE" id="PS50261">
    <property type="entry name" value="G_PROTEIN_RECEP_F2_4"/>
    <property type="match status" value="1"/>
</dbReference>
<feature type="domain" description="Integrase-type" evidence="10">
    <location>
        <begin position="191"/>
        <end position="232"/>
    </location>
</feature>
<dbReference type="OrthoDB" id="10037534at2759"/>
<keyword evidence="6" id="KW-0863">Zinc-finger</keyword>
<dbReference type="EMBL" id="QRBI01000155">
    <property type="protein sequence ID" value="RMB97845.1"/>
    <property type="molecule type" value="Genomic_DNA"/>
</dbReference>
<dbReference type="InterPro" id="IPR003308">
    <property type="entry name" value="Integrase_Zn-bd_dom_N"/>
</dbReference>
<dbReference type="InterPro" id="IPR017856">
    <property type="entry name" value="Integrase-like_N"/>
</dbReference>
<evidence type="ECO:0000256" key="1">
    <source>
        <dbReference type="ARBA" id="ARBA00004141"/>
    </source>
</evidence>
<proteinExistence type="predicted"/>
<dbReference type="Pfam" id="PF02022">
    <property type="entry name" value="Integrase_Zn"/>
    <property type="match status" value="1"/>
</dbReference>
<dbReference type="PROSITE" id="PS50879">
    <property type="entry name" value="RNASE_H_1"/>
    <property type="match status" value="1"/>
</dbReference>
<comment type="subcellular location">
    <subcellularLocation>
        <location evidence="1">Membrane</location>
        <topology evidence="1">Multi-pass membrane protein</topology>
    </subcellularLocation>
</comment>
<dbReference type="InterPro" id="IPR017981">
    <property type="entry name" value="GPCR_2-like_7TM"/>
</dbReference>
<dbReference type="GO" id="GO:0004930">
    <property type="term" value="F:G protein-coupled receptor activity"/>
    <property type="evidence" value="ECO:0007669"/>
    <property type="project" value="InterPro"/>
</dbReference>
<dbReference type="GO" id="GO:0005886">
    <property type="term" value="C:plasma membrane"/>
    <property type="evidence" value="ECO:0007669"/>
    <property type="project" value="TreeGrafter"/>
</dbReference>
<keyword evidence="13" id="KW-1185">Reference proteome</keyword>
<dbReference type="Gene3D" id="1.10.10.200">
    <property type="match status" value="1"/>
</dbReference>
<dbReference type="GO" id="GO:0003676">
    <property type="term" value="F:nucleic acid binding"/>
    <property type="evidence" value="ECO:0007669"/>
    <property type="project" value="InterPro"/>
</dbReference>
<dbReference type="PANTHER" id="PTHR12011:SF277">
    <property type="entry name" value="ADHESION G-PROTEIN COUPLED RECEPTOR G4"/>
    <property type="match status" value="1"/>
</dbReference>
<dbReference type="Gene3D" id="2.60.220.50">
    <property type="match status" value="1"/>
</dbReference>
<evidence type="ECO:0000259" key="8">
    <source>
        <dbReference type="PROSITE" id="PS50221"/>
    </source>
</evidence>
<evidence type="ECO:0000313" key="12">
    <source>
        <dbReference type="EMBL" id="RMB97845.1"/>
    </source>
</evidence>
<feature type="transmembrane region" description="Helical" evidence="7">
    <location>
        <begin position="894"/>
        <end position="916"/>
    </location>
</feature>
<keyword evidence="2 7" id="KW-0812">Transmembrane</keyword>
<accession>A0A3M0JA78</accession>
<protein>
    <submittedName>
        <fullName evidence="12">Uncharacterized protein</fullName>
    </submittedName>
</protein>
<dbReference type="GO" id="GO:0004523">
    <property type="term" value="F:RNA-DNA hybrid ribonuclease activity"/>
    <property type="evidence" value="ECO:0007669"/>
    <property type="project" value="InterPro"/>
</dbReference>
<dbReference type="InterPro" id="IPR002156">
    <property type="entry name" value="RNaseH_domain"/>
</dbReference>
<dbReference type="InterPro" id="IPR036397">
    <property type="entry name" value="RNaseH_sf"/>
</dbReference>
<evidence type="ECO:0000256" key="7">
    <source>
        <dbReference type="SAM" id="Phobius"/>
    </source>
</evidence>
<evidence type="ECO:0000256" key="3">
    <source>
        <dbReference type="ARBA" id="ARBA00022989"/>
    </source>
</evidence>
<dbReference type="InterPro" id="IPR012337">
    <property type="entry name" value="RNaseH-like_sf"/>
</dbReference>
<feature type="transmembrane region" description="Helical" evidence="7">
    <location>
        <begin position="825"/>
        <end position="845"/>
    </location>
</feature>
<keyword evidence="6" id="KW-0862">Zinc</keyword>
<dbReference type="SUPFAM" id="SSF46919">
    <property type="entry name" value="N-terminal Zn binding domain of HIV integrase"/>
    <property type="match status" value="1"/>
</dbReference>
<evidence type="ECO:0000256" key="2">
    <source>
        <dbReference type="ARBA" id="ARBA00022692"/>
    </source>
</evidence>
<dbReference type="AlphaFoldDB" id="A0A3M0JA78"/>
<evidence type="ECO:0000259" key="10">
    <source>
        <dbReference type="PROSITE" id="PS50876"/>
    </source>
</evidence>